<name>Q9YVP2_MSEPV</name>
<dbReference type="RefSeq" id="NP_048271.1">
    <property type="nucleotide sequence ID" value="NC_001993.1"/>
</dbReference>
<keyword evidence="2" id="KW-1185">Reference proteome</keyword>
<proteinExistence type="predicted"/>
<gene>
    <name evidence="1" type="primary">MSV200</name>
</gene>
<dbReference type="EMBL" id="AF063866">
    <property type="protein sequence ID" value="AAC97699.1"/>
    <property type="molecule type" value="Genomic_DNA"/>
</dbReference>
<organism evidence="1 2">
    <name type="scientific">Melanoplus sanguinipes entomopoxvirus</name>
    <name type="common">MsEPV</name>
    <dbReference type="NCBI Taxonomy" id="83191"/>
    <lineage>
        <taxon>Viruses</taxon>
        <taxon>Varidnaviria</taxon>
        <taxon>Bamfordvirae</taxon>
        <taxon>Nucleocytoviricota</taxon>
        <taxon>Pokkesviricetes</taxon>
        <taxon>Chitovirales</taxon>
        <taxon>Poxviridae</taxon>
        <taxon>Entomopoxvirinae</taxon>
        <taxon>Deltaentomopoxvirus</taxon>
        <taxon>Deltaentomopoxvirus msanguinipes</taxon>
    </lineage>
</organism>
<dbReference type="GeneID" id="1449962"/>
<accession>Q9YVP2</accession>
<evidence type="ECO:0000313" key="1">
    <source>
        <dbReference type="EMBL" id="AAC97699.1"/>
    </source>
</evidence>
<protein>
    <submittedName>
        <fullName evidence="1">Uncharacterized protein</fullName>
    </submittedName>
</protein>
<reference evidence="1 2" key="1">
    <citation type="journal article" date="1999" name="J. Virol.">
        <title>The genome of Melanoplus sanguinipes entomopoxvirus.</title>
        <authorList>
            <person name="Afonso C.L."/>
            <person name="Tulman E.R."/>
            <person name="Lu Z."/>
            <person name="Oma E."/>
            <person name="Kutish G.F."/>
            <person name="Rock D.L."/>
        </authorList>
    </citation>
    <scope>NUCLEOTIDE SEQUENCE [LARGE SCALE GENOMIC DNA]</scope>
    <source>
        <strain evidence="1">Tucson</strain>
    </source>
</reference>
<dbReference type="PIR" id="T28361">
    <property type="entry name" value="T28361"/>
</dbReference>
<organismHost>
    <name type="scientific">Melanoplus sanguinipes</name>
    <name type="common">Migratory grasshopper</name>
    <dbReference type="NCBI Taxonomy" id="65742"/>
</organismHost>
<dbReference type="Proteomes" id="UP000172353">
    <property type="component" value="Segment"/>
</dbReference>
<sequence>MSLNQGPKLNSNIFSILNINFSYTVNKNNYVEVIQIPLNQCPIYLFFIDCFIKNVSNIPIKTQ</sequence>
<dbReference type="KEGG" id="vg:1449962"/>
<evidence type="ECO:0000313" key="2">
    <source>
        <dbReference type="Proteomes" id="UP000172353"/>
    </source>
</evidence>